<sequence length="292" mass="32325">MNDSLATESTSGRIPTVTGWRGDSGYFTFEEHETFDPVAVIRVLRGEIAGVMFRGMISDDVRTAIAERFWASPQRRTRGAEAPGYYLGTYHYHKPTMQYLTESREASAALDEVLGAADDPLKTFYGGLQQALDPHGVTVRLAEHDGLHACRGLLRSWHGEGSFALAPHEDEAQCSEPQQADFEIQEVAAKYQVAALNMCLENGEGGRLAYWNIRPDEASKRRLGVHYTGSPYPIESLDGIEMTWVEVHPGDVYVFNGSHVHAVEPSSDPAMRRTTLAGIFGFADDRTVVSWT</sequence>
<proteinExistence type="predicted"/>
<comment type="caution">
    <text evidence="1">The sequence shown here is derived from an EMBL/GenBank/DDBJ whole genome shotgun (WGS) entry which is preliminary data.</text>
</comment>
<dbReference type="Proteomes" id="UP001612812">
    <property type="component" value="Unassembled WGS sequence"/>
</dbReference>
<accession>A0ABW7ZT72</accession>
<evidence type="ECO:0008006" key="3">
    <source>
        <dbReference type="Google" id="ProtNLM"/>
    </source>
</evidence>
<dbReference type="EMBL" id="JBITLE010000015">
    <property type="protein sequence ID" value="MFI7266032.1"/>
    <property type="molecule type" value="Genomic_DNA"/>
</dbReference>
<keyword evidence="2" id="KW-1185">Reference proteome</keyword>
<evidence type="ECO:0000313" key="1">
    <source>
        <dbReference type="EMBL" id="MFI7266032.1"/>
    </source>
</evidence>
<reference evidence="1 2" key="1">
    <citation type="submission" date="2024-10" db="EMBL/GenBank/DDBJ databases">
        <title>The Natural Products Discovery Center: Release of the First 8490 Sequenced Strains for Exploring Actinobacteria Biosynthetic Diversity.</title>
        <authorList>
            <person name="Kalkreuter E."/>
            <person name="Kautsar S.A."/>
            <person name="Yang D."/>
            <person name="Bader C.D."/>
            <person name="Teijaro C.N."/>
            <person name="Fluegel L."/>
            <person name="Davis C.M."/>
            <person name="Simpson J.R."/>
            <person name="Lauterbach L."/>
            <person name="Steele A.D."/>
            <person name="Gui C."/>
            <person name="Meng S."/>
            <person name="Li G."/>
            <person name="Viehrig K."/>
            <person name="Ye F."/>
            <person name="Su P."/>
            <person name="Kiefer A.F."/>
            <person name="Nichols A."/>
            <person name="Cepeda A.J."/>
            <person name="Yan W."/>
            <person name="Fan B."/>
            <person name="Jiang Y."/>
            <person name="Adhikari A."/>
            <person name="Zheng C.-J."/>
            <person name="Schuster L."/>
            <person name="Cowan T.M."/>
            <person name="Smanski M.J."/>
            <person name="Chevrette M.G."/>
            <person name="De Carvalho L.P.S."/>
            <person name="Shen B."/>
        </authorList>
    </citation>
    <scope>NUCLEOTIDE SEQUENCE [LARGE SCALE GENOMIC DNA]</scope>
    <source>
        <strain evidence="1 2">NPDC049845</strain>
    </source>
</reference>
<organism evidence="1 2">
    <name type="scientific">Micromonospora maritima</name>
    <dbReference type="NCBI Taxonomy" id="986711"/>
    <lineage>
        <taxon>Bacteria</taxon>
        <taxon>Bacillati</taxon>
        <taxon>Actinomycetota</taxon>
        <taxon>Actinomycetes</taxon>
        <taxon>Micromonosporales</taxon>
        <taxon>Micromonosporaceae</taxon>
        <taxon>Micromonospora</taxon>
    </lineage>
</organism>
<dbReference type="Gene3D" id="2.60.120.620">
    <property type="entry name" value="q2cbj1_9rhob like domain"/>
    <property type="match status" value="1"/>
</dbReference>
<name>A0ABW7ZT72_9ACTN</name>
<dbReference type="RefSeq" id="WP_396768576.1">
    <property type="nucleotide sequence ID" value="NZ_JBITLA010000002.1"/>
</dbReference>
<protein>
    <recommendedName>
        <fullName evidence="3">Fe2OG dioxygenase domain-containing protein</fullName>
    </recommendedName>
</protein>
<gene>
    <name evidence="1" type="ORF">ACIBP4_27480</name>
</gene>
<evidence type="ECO:0000313" key="2">
    <source>
        <dbReference type="Proteomes" id="UP001612812"/>
    </source>
</evidence>